<comment type="caution">
    <text evidence="9">The sequence shown here is derived from an EMBL/GenBank/DDBJ whole genome shotgun (WGS) entry which is preliminary data.</text>
</comment>
<comment type="subcellular location">
    <subcellularLocation>
        <location evidence="1">Golgi apparatus membrane</location>
        <topology evidence="1">Single-pass type II membrane protein</topology>
    </subcellularLocation>
</comment>
<dbReference type="PANTHER" id="PTHR12129:SF15">
    <property type="entry name" value="URONYL 2-SULFOTRANSFERASE"/>
    <property type="match status" value="1"/>
</dbReference>
<dbReference type="PANTHER" id="PTHR12129">
    <property type="entry name" value="HEPARAN SULFATE 2-O-SULFOTRANSFERASE"/>
    <property type="match status" value="1"/>
</dbReference>
<evidence type="ECO:0000256" key="5">
    <source>
        <dbReference type="ARBA" id="ARBA00022989"/>
    </source>
</evidence>
<accession>A0ABN9SM85</accession>
<keyword evidence="2" id="KW-0808">Transferase</keyword>
<organism evidence="9 10">
    <name type="scientific">Prorocentrum cordatum</name>
    <dbReference type="NCBI Taxonomy" id="2364126"/>
    <lineage>
        <taxon>Eukaryota</taxon>
        <taxon>Sar</taxon>
        <taxon>Alveolata</taxon>
        <taxon>Dinophyceae</taxon>
        <taxon>Prorocentrales</taxon>
        <taxon>Prorocentraceae</taxon>
        <taxon>Prorocentrum</taxon>
    </lineage>
</organism>
<protein>
    <recommendedName>
        <fullName evidence="11">Sulfotransferase family protein</fullName>
    </recommendedName>
</protein>
<gene>
    <name evidence="9" type="ORF">PCOR1329_LOCUS30761</name>
</gene>
<keyword evidence="8" id="KW-0325">Glycoprotein</keyword>
<evidence type="ECO:0000256" key="8">
    <source>
        <dbReference type="ARBA" id="ARBA00023180"/>
    </source>
</evidence>
<proteinExistence type="predicted"/>
<keyword evidence="4" id="KW-0735">Signal-anchor</keyword>
<evidence type="ECO:0000256" key="6">
    <source>
        <dbReference type="ARBA" id="ARBA00023034"/>
    </source>
</evidence>
<evidence type="ECO:0000256" key="4">
    <source>
        <dbReference type="ARBA" id="ARBA00022968"/>
    </source>
</evidence>
<keyword evidence="5" id="KW-1133">Transmembrane helix</keyword>
<keyword evidence="3" id="KW-0812">Transmembrane</keyword>
<evidence type="ECO:0008006" key="11">
    <source>
        <dbReference type="Google" id="ProtNLM"/>
    </source>
</evidence>
<evidence type="ECO:0000256" key="7">
    <source>
        <dbReference type="ARBA" id="ARBA00023136"/>
    </source>
</evidence>
<evidence type="ECO:0000313" key="9">
    <source>
        <dbReference type="EMBL" id="CAK0832907.1"/>
    </source>
</evidence>
<dbReference type="Proteomes" id="UP001189429">
    <property type="component" value="Unassembled WGS sequence"/>
</dbReference>
<dbReference type="InterPro" id="IPR027417">
    <property type="entry name" value="P-loop_NTPase"/>
</dbReference>
<dbReference type="InterPro" id="IPR007734">
    <property type="entry name" value="Heparan_SO4_2-O-STrfase"/>
</dbReference>
<keyword evidence="10" id="KW-1185">Reference proteome</keyword>
<keyword evidence="6" id="KW-0333">Golgi apparatus</keyword>
<name>A0ABN9SM85_9DINO</name>
<evidence type="ECO:0000313" key="10">
    <source>
        <dbReference type="Proteomes" id="UP001189429"/>
    </source>
</evidence>
<dbReference type="Gene3D" id="3.40.50.300">
    <property type="entry name" value="P-loop containing nucleotide triphosphate hydrolases"/>
    <property type="match status" value="1"/>
</dbReference>
<reference evidence="9" key="1">
    <citation type="submission" date="2023-10" db="EMBL/GenBank/DDBJ databases">
        <authorList>
            <person name="Chen Y."/>
            <person name="Shah S."/>
            <person name="Dougan E. K."/>
            <person name="Thang M."/>
            <person name="Chan C."/>
        </authorList>
    </citation>
    <scope>NUCLEOTIDE SEQUENCE [LARGE SCALE GENOMIC DNA]</scope>
</reference>
<evidence type="ECO:0000256" key="2">
    <source>
        <dbReference type="ARBA" id="ARBA00022679"/>
    </source>
</evidence>
<evidence type="ECO:0000256" key="1">
    <source>
        <dbReference type="ARBA" id="ARBA00004323"/>
    </source>
</evidence>
<keyword evidence="7" id="KW-0472">Membrane</keyword>
<dbReference type="EMBL" id="CAUYUJ010011923">
    <property type="protein sequence ID" value="CAK0832907.1"/>
    <property type="molecule type" value="Genomic_DNA"/>
</dbReference>
<sequence>MSTGQRLNSMVHSFALPMWGPADLSQIMANADKGHCGGKKNNRRLGKKYVYSDYSVRAFKFITLLREPVDRVVSEFFWWRSKMKMNERAWDQPLHTAARESLMAWVSSPHNNAHNRMTKQLAFFPSMRAPGRANRQCTSYGAAEEKEFWSALYNRSVDEALWATVNQDDVLLENAIHSLSDRFAAIAITERMGDSLTVVCNAVVREGRPWDSMCGSPIIQGAVGEKAAHLHKNGHRSATEEERLRIRQLNRLDLELYDFAVDRLDEQLALGRGR</sequence>
<evidence type="ECO:0000256" key="3">
    <source>
        <dbReference type="ARBA" id="ARBA00022692"/>
    </source>
</evidence>